<reference evidence="1 2" key="1">
    <citation type="submission" date="2020-01" db="EMBL/GenBank/DDBJ databases">
        <authorList>
            <consortium name="DOE Joint Genome Institute"/>
            <person name="Haridas S."/>
            <person name="Albert R."/>
            <person name="Binder M."/>
            <person name="Bloem J."/>
            <person name="Labutti K."/>
            <person name="Salamov A."/>
            <person name="Andreopoulos B."/>
            <person name="Baker S.E."/>
            <person name="Barry K."/>
            <person name="Bills G."/>
            <person name="Bluhm B.H."/>
            <person name="Cannon C."/>
            <person name="Castanera R."/>
            <person name="Culley D.E."/>
            <person name="Daum C."/>
            <person name="Ezra D."/>
            <person name="Gonzalez J.B."/>
            <person name="Henrissat B."/>
            <person name="Kuo A."/>
            <person name="Liang C."/>
            <person name="Lipzen A."/>
            <person name="Lutzoni F."/>
            <person name="Magnuson J."/>
            <person name="Mondo S."/>
            <person name="Nolan M."/>
            <person name="Ohm R."/>
            <person name="Pangilinan J."/>
            <person name="Park H.-J.H."/>
            <person name="Ramirez L."/>
            <person name="Alfaro M."/>
            <person name="Sun H."/>
            <person name="Tritt A."/>
            <person name="Yoshinaga Y."/>
            <person name="Zwiers L.-H.L."/>
            <person name="Turgeon B.G."/>
            <person name="Goodwin S.B."/>
            <person name="Spatafora J.W."/>
            <person name="Crous P.W."/>
            <person name="Grigoriev I.V."/>
        </authorList>
    </citation>
    <scope>NUCLEOTIDE SEQUENCE [LARGE SCALE GENOMIC DNA]</scope>
    <source>
        <strain evidence="1 2">CBS 611.86</strain>
    </source>
</reference>
<sequence>MFMAFSNGPRESGFRCWKVSLMGCSIHRLIVRYVSVPESPAHSGEVLEFLGIGLYWLREVPRNHRAWFKRTSIVRESVLAWVGAVSHIMFRVNHFANKIVCIRSGEVSHMRGQCTSFDRTGFDSAMMCVSPRRFRSCTPGRRFWERDSVY</sequence>
<proteinExistence type="predicted"/>
<evidence type="ECO:0000313" key="1">
    <source>
        <dbReference type="EMBL" id="KAF2871183.1"/>
    </source>
</evidence>
<dbReference type="Proteomes" id="UP000481861">
    <property type="component" value="Unassembled WGS sequence"/>
</dbReference>
<accession>A0A7C8MBD7</accession>
<organism evidence="1 2">
    <name type="scientific">Massariosphaeria phaeospora</name>
    <dbReference type="NCBI Taxonomy" id="100035"/>
    <lineage>
        <taxon>Eukaryota</taxon>
        <taxon>Fungi</taxon>
        <taxon>Dikarya</taxon>
        <taxon>Ascomycota</taxon>
        <taxon>Pezizomycotina</taxon>
        <taxon>Dothideomycetes</taxon>
        <taxon>Pleosporomycetidae</taxon>
        <taxon>Pleosporales</taxon>
        <taxon>Pleosporales incertae sedis</taxon>
        <taxon>Massariosphaeria</taxon>
    </lineage>
</organism>
<dbReference type="EMBL" id="JAADJZ010000012">
    <property type="protein sequence ID" value="KAF2871183.1"/>
    <property type="molecule type" value="Genomic_DNA"/>
</dbReference>
<keyword evidence="2" id="KW-1185">Reference proteome</keyword>
<protein>
    <submittedName>
        <fullName evidence="1">Uncharacterized protein</fullName>
    </submittedName>
</protein>
<evidence type="ECO:0000313" key="2">
    <source>
        <dbReference type="Proteomes" id="UP000481861"/>
    </source>
</evidence>
<comment type="caution">
    <text evidence="1">The sequence shown here is derived from an EMBL/GenBank/DDBJ whole genome shotgun (WGS) entry which is preliminary data.</text>
</comment>
<dbReference type="AlphaFoldDB" id="A0A7C8MBD7"/>
<name>A0A7C8MBD7_9PLEO</name>
<gene>
    <name evidence="1" type="ORF">BDV95DRAFT_56347</name>
</gene>